<name>A0A7V6A321_9BACT</name>
<evidence type="ECO:0000313" key="1">
    <source>
        <dbReference type="EMBL" id="HHS29362.1"/>
    </source>
</evidence>
<sequence>MKQWQVKILVALAGIIIGLVVVEAGLRILGIQYPLFYDYDPYMGIKLRPGAKGYWTTEGKGFVSINSDGLRDREHPVSHPANTLRIAVLGDSYAEALQVNQPEAFWAIMGQELQKCDRLRGRKVEVINFGVSGFGTTQELLMLRHKVWKYSPDVVLLAFTTGNDVSDNARILKKIDYDPYYIYQGNKLVLDDRQARENWEAKQHSLWKKLDLDAFLTLRFFQVMNHAKDLFWQWWLPQAAGQGPYASLEGHEPGMSDQIYQKPTTKDWQEAWRVTEGVLVEMRDEVVQKGARFFVVALSNSIQVNPNPAVRQAYARALGVPDLFYPDHRLAGFCQEHHIPVLLLAPSFQEYATRHQVYLHGFGKTLGKGHWNQQGHRLAGKTIAAWLCPQLQ</sequence>
<keyword evidence="1" id="KW-0378">Hydrolase</keyword>
<accession>A0A7V6A321</accession>
<dbReference type="AlphaFoldDB" id="A0A7V6A321"/>
<organism evidence="1">
    <name type="scientific">Desulfobacca acetoxidans</name>
    <dbReference type="NCBI Taxonomy" id="60893"/>
    <lineage>
        <taxon>Bacteria</taxon>
        <taxon>Pseudomonadati</taxon>
        <taxon>Thermodesulfobacteriota</taxon>
        <taxon>Desulfobaccia</taxon>
        <taxon>Desulfobaccales</taxon>
        <taxon>Desulfobaccaceae</taxon>
        <taxon>Desulfobacca</taxon>
    </lineage>
</organism>
<dbReference type="EMBL" id="DTGR01000106">
    <property type="protein sequence ID" value="HHS29362.1"/>
    <property type="molecule type" value="Genomic_DNA"/>
</dbReference>
<dbReference type="CDD" id="cd00229">
    <property type="entry name" value="SGNH_hydrolase"/>
    <property type="match status" value="1"/>
</dbReference>
<proteinExistence type="predicted"/>
<dbReference type="Gene3D" id="3.40.50.1110">
    <property type="entry name" value="SGNH hydrolase"/>
    <property type="match status" value="1"/>
</dbReference>
<dbReference type="SUPFAM" id="SSF52266">
    <property type="entry name" value="SGNH hydrolase"/>
    <property type="match status" value="1"/>
</dbReference>
<protein>
    <submittedName>
        <fullName evidence="1">SGNH/GDSL hydrolase family protein</fullName>
    </submittedName>
</protein>
<dbReference type="InterPro" id="IPR036514">
    <property type="entry name" value="SGNH_hydro_sf"/>
</dbReference>
<gene>
    <name evidence="1" type="ORF">ENV52_06640</name>
</gene>
<comment type="caution">
    <text evidence="1">The sequence shown here is derived from an EMBL/GenBank/DDBJ whole genome shotgun (WGS) entry which is preliminary data.</text>
</comment>
<reference evidence="1" key="1">
    <citation type="journal article" date="2020" name="mSystems">
        <title>Genome- and Community-Level Interaction Insights into Carbon Utilization and Element Cycling Functions of Hydrothermarchaeota in Hydrothermal Sediment.</title>
        <authorList>
            <person name="Zhou Z."/>
            <person name="Liu Y."/>
            <person name="Xu W."/>
            <person name="Pan J."/>
            <person name="Luo Z.H."/>
            <person name="Li M."/>
        </authorList>
    </citation>
    <scope>NUCLEOTIDE SEQUENCE [LARGE SCALE GENOMIC DNA]</scope>
    <source>
        <strain evidence="1">SpSt-767</strain>
    </source>
</reference>
<dbReference type="GO" id="GO:0016788">
    <property type="term" value="F:hydrolase activity, acting on ester bonds"/>
    <property type="evidence" value="ECO:0007669"/>
    <property type="project" value="UniProtKB-ARBA"/>
</dbReference>